<evidence type="ECO:0000259" key="7">
    <source>
        <dbReference type="PROSITE" id="PS50048"/>
    </source>
</evidence>
<keyword evidence="2" id="KW-0805">Transcription regulation</keyword>
<proteinExistence type="predicted"/>
<gene>
    <name evidence="8" type="ORF">LTR69_010794</name>
</gene>
<dbReference type="InterPro" id="IPR051127">
    <property type="entry name" value="Fungal_SecMet_Regulators"/>
</dbReference>
<keyword evidence="3" id="KW-0238">DNA-binding</keyword>
<dbReference type="Proteomes" id="UP001345691">
    <property type="component" value="Unassembled WGS sequence"/>
</dbReference>
<evidence type="ECO:0000256" key="4">
    <source>
        <dbReference type="ARBA" id="ARBA00023163"/>
    </source>
</evidence>
<reference evidence="8 9" key="1">
    <citation type="submission" date="2023-08" db="EMBL/GenBank/DDBJ databases">
        <title>Black Yeasts Isolated from many extreme environments.</title>
        <authorList>
            <person name="Coleine C."/>
            <person name="Stajich J.E."/>
            <person name="Selbmann L."/>
        </authorList>
    </citation>
    <scope>NUCLEOTIDE SEQUENCE [LARGE SCALE GENOMIC DNA]</scope>
    <source>
        <strain evidence="8 9">CCFEE 6328</strain>
    </source>
</reference>
<protein>
    <recommendedName>
        <fullName evidence="7">Zn(2)-C6 fungal-type domain-containing protein</fullName>
    </recommendedName>
</protein>
<feature type="region of interest" description="Disordered" evidence="6">
    <location>
        <begin position="95"/>
        <end position="194"/>
    </location>
</feature>
<evidence type="ECO:0000256" key="3">
    <source>
        <dbReference type="ARBA" id="ARBA00023125"/>
    </source>
</evidence>
<dbReference type="EMBL" id="JAVRRF010000040">
    <property type="protein sequence ID" value="KAK5050160.1"/>
    <property type="molecule type" value="Genomic_DNA"/>
</dbReference>
<dbReference type="PANTHER" id="PTHR47424">
    <property type="entry name" value="REGULATORY PROTEIN GAL4"/>
    <property type="match status" value="1"/>
</dbReference>
<dbReference type="Pfam" id="PF00172">
    <property type="entry name" value="Zn_clus"/>
    <property type="match status" value="1"/>
</dbReference>
<dbReference type="SUPFAM" id="SSF57701">
    <property type="entry name" value="Zn2/Cys6 DNA-binding domain"/>
    <property type="match status" value="1"/>
</dbReference>
<dbReference type="Pfam" id="PF04082">
    <property type="entry name" value="Fungal_trans"/>
    <property type="match status" value="1"/>
</dbReference>
<dbReference type="CDD" id="cd00067">
    <property type="entry name" value="GAL4"/>
    <property type="match status" value="1"/>
</dbReference>
<dbReference type="InterPro" id="IPR001138">
    <property type="entry name" value="Zn2Cys6_DnaBD"/>
</dbReference>
<organism evidence="8 9">
    <name type="scientific">Exophiala sideris</name>
    <dbReference type="NCBI Taxonomy" id="1016849"/>
    <lineage>
        <taxon>Eukaryota</taxon>
        <taxon>Fungi</taxon>
        <taxon>Dikarya</taxon>
        <taxon>Ascomycota</taxon>
        <taxon>Pezizomycotina</taxon>
        <taxon>Eurotiomycetes</taxon>
        <taxon>Chaetothyriomycetidae</taxon>
        <taxon>Chaetothyriales</taxon>
        <taxon>Herpotrichiellaceae</taxon>
        <taxon>Exophiala</taxon>
    </lineage>
</organism>
<feature type="domain" description="Zn(2)-C6 fungal-type" evidence="7">
    <location>
        <begin position="31"/>
        <end position="60"/>
    </location>
</feature>
<dbReference type="InterPro" id="IPR036864">
    <property type="entry name" value="Zn2-C6_fun-type_DNA-bd_sf"/>
</dbReference>
<keyword evidence="9" id="KW-1185">Reference proteome</keyword>
<evidence type="ECO:0000256" key="2">
    <source>
        <dbReference type="ARBA" id="ARBA00023015"/>
    </source>
</evidence>
<name>A0ABR0IX06_9EURO</name>
<dbReference type="CDD" id="cd12148">
    <property type="entry name" value="fungal_TF_MHR"/>
    <property type="match status" value="1"/>
</dbReference>
<dbReference type="PROSITE" id="PS00463">
    <property type="entry name" value="ZN2_CY6_FUNGAL_1"/>
    <property type="match status" value="1"/>
</dbReference>
<keyword evidence="1" id="KW-0479">Metal-binding</keyword>
<dbReference type="SMART" id="SM00906">
    <property type="entry name" value="Fungal_trans"/>
    <property type="match status" value="1"/>
</dbReference>
<dbReference type="Gene3D" id="4.10.240.10">
    <property type="entry name" value="Zn(2)-C6 fungal-type DNA-binding domain"/>
    <property type="match status" value="1"/>
</dbReference>
<sequence>MADVHNYQSLLTSQYSKPVLKRKRGPRATIACESCRKLKAKCDQSTPCGVCANNSLDCIYRSRRERIKPNGHDSPQGNPSNVFDVFPRGVGLVTKPAVGDEREPPGDNLLAPSRSDNPRPRRQTFDVFRSPRPAALAHSSENHLFEATTRPSTDQLLNDLSTIPDAEDAGPSDTLDQQEPSPRGFGEVNNRTQGKEFYGPAATLAFLLELRRCARVYRQQTTSQSNDTTLSLDKSITARASSIVNFLHGDDEMLADAVEPIDETSEIAIGSMSNSSMVSTPSVIEFPPNHEVEKECIKLYFANLHLIYNFLDRPSFERRCQSEMWSTDPGNSPEQRSRSRRSKFPALYNAVVAIGALTGGDETLVDQCHGEVQAFAKRPLPRNSRSPSYGLLALASIYFAKAKVLLGDMFESCCLESQQTLFLMSIFCQYALRPHGCYMYSGMSARTALAIGSANEPNLKENPLEAVRTWWCMYYHEVEVCCSLGRETFLREPSYYPVFMAKFGEPMPKGFGRDDDDLLFYARSMTELAYILKRTSEDIYHNPTAKSLDLRSRSALVLDKLLINWKQQLAPRFDLDTTSLTEKESMTKRKVVLKLRFYSARILIHRPFLISAAYSKVSSTLPSNLDFCLSAARETIHLLYDTFINRPFFRTWWYNTTYAFNAITIILYVLVSPLQPKNYDDLLSDVEKTLGIFRAMDGIAVARRCADLTEEIFEIAKNSIQNQRQSQRQQRQTALADPGEAAELFDLGGARPSFEDTEESGNALPNVAHNEESSLDIVNDTFFSNIMDVNFFDNFDANLSAMNFNASPFETLDLNWNAGGK</sequence>
<dbReference type="SMART" id="SM00066">
    <property type="entry name" value="GAL4"/>
    <property type="match status" value="1"/>
</dbReference>
<comment type="caution">
    <text evidence="8">The sequence shown here is derived from an EMBL/GenBank/DDBJ whole genome shotgun (WGS) entry which is preliminary data.</text>
</comment>
<dbReference type="InterPro" id="IPR007219">
    <property type="entry name" value="XnlR_reg_dom"/>
</dbReference>
<keyword evidence="4" id="KW-0804">Transcription</keyword>
<evidence type="ECO:0000256" key="5">
    <source>
        <dbReference type="ARBA" id="ARBA00023242"/>
    </source>
</evidence>
<feature type="compositionally biased region" description="Polar residues" evidence="6">
    <location>
        <begin position="149"/>
        <end position="161"/>
    </location>
</feature>
<evidence type="ECO:0000313" key="8">
    <source>
        <dbReference type="EMBL" id="KAK5050160.1"/>
    </source>
</evidence>
<dbReference type="PROSITE" id="PS50048">
    <property type="entry name" value="ZN2_CY6_FUNGAL_2"/>
    <property type="match status" value="1"/>
</dbReference>
<evidence type="ECO:0000313" key="9">
    <source>
        <dbReference type="Proteomes" id="UP001345691"/>
    </source>
</evidence>
<dbReference type="PANTHER" id="PTHR47424:SF15">
    <property type="entry name" value="ZN(II)2CYS6 TRANSCRIPTION FACTOR (EUROFUNG)"/>
    <property type="match status" value="1"/>
</dbReference>
<keyword evidence="5" id="KW-0539">Nucleus</keyword>
<evidence type="ECO:0000256" key="1">
    <source>
        <dbReference type="ARBA" id="ARBA00022723"/>
    </source>
</evidence>
<accession>A0ABR0IX06</accession>
<evidence type="ECO:0000256" key="6">
    <source>
        <dbReference type="SAM" id="MobiDB-lite"/>
    </source>
</evidence>